<proteinExistence type="predicted"/>
<protein>
    <submittedName>
        <fullName evidence="1">Uncharacterized protein</fullName>
    </submittedName>
</protein>
<keyword evidence="2" id="KW-1185">Reference proteome</keyword>
<dbReference type="AlphaFoldDB" id="A0A2H1FHQ7"/>
<gene>
    <name evidence="1" type="ORF">NCS_30138</name>
</gene>
<name>A0A2H1FHQ7_9ARCH</name>
<dbReference type="Proteomes" id="UP000230607">
    <property type="component" value="Chromosome 1"/>
</dbReference>
<organism evidence="1 2">
    <name type="scientific">Candidatus Nitrosotalea okcheonensis</name>
    <dbReference type="NCBI Taxonomy" id="1903276"/>
    <lineage>
        <taxon>Archaea</taxon>
        <taxon>Nitrososphaerota</taxon>
        <taxon>Nitrososphaeria</taxon>
        <taxon>Nitrosotaleales</taxon>
        <taxon>Nitrosotaleaceae</taxon>
        <taxon>Nitrosotalea</taxon>
    </lineage>
</organism>
<accession>A0A2H1FHQ7</accession>
<evidence type="ECO:0000313" key="2">
    <source>
        <dbReference type="Proteomes" id="UP000230607"/>
    </source>
</evidence>
<reference evidence="2" key="1">
    <citation type="submission" date="2017-03" db="EMBL/GenBank/DDBJ databases">
        <authorList>
            <person name="Herbold C."/>
        </authorList>
    </citation>
    <scope>NUCLEOTIDE SEQUENCE [LARGE SCALE GENOMIC DNA]</scope>
</reference>
<sequence length="80" mass="9308">MSGSRTLNRPKDVNIVDKIPIVPKTIHGNDLLILFIRRNIEIENNEPSEINPIKYFNLKHIGFVNLTDVGCVYRLMKVRY</sequence>
<evidence type="ECO:0000313" key="1">
    <source>
        <dbReference type="EMBL" id="SMH72298.1"/>
    </source>
</evidence>
<dbReference type="EMBL" id="LT841358">
    <property type="protein sequence ID" value="SMH72298.1"/>
    <property type="molecule type" value="Genomic_DNA"/>
</dbReference>